<organism evidence="1 2">
    <name type="scientific">Pistricoccus aurantiacus</name>
    <dbReference type="NCBI Taxonomy" id="1883414"/>
    <lineage>
        <taxon>Bacteria</taxon>
        <taxon>Pseudomonadati</taxon>
        <taxon>Pseudomonadota</taxon>
        <taxon>Gammaproteobacteria</taxon>
        <taxon>Oceanospirillales</taxon>
        <taxon>Halomonadaceae</taxon>
        <taxon>Pistricoccus</taxon>
    </lineage>
</organism>
<evidence type="ECO:0008006" key="3">
    <source>
        <dbReference type="Google" id="ProtNLM"/>
    </source>
</evidence>
<proteinExistence type="predicted"/>
<dbReference type="Pfam" id="PF11903">
    <property type="entry name" value="ParD_like"/>
    <property type="match status" value="1"/>
</dbReference>
<dbReference type="EMBL" id="CP042382">
    <property type="protein sequence ID" value="QEA38240.1"/>
    <property type="molecule type" value="Genomic_DNA"/>
</dbReference>
<dbReference type="AlphaFoldDB" id="A0A5B8STW3"/>
<sequence>MAQTVKLSDDELLEAAKIKKDHFSRSLNGQIEYWARLGRFVEESGLFDLHKVNLAFQGKIPVEDLTPEEQHTHAWLLWQSLEELDGSDDSTLREIK</sequence>
<dbReference type="Proteomes" id="UP000321272">
    <property type="component" value="Chromosome"/>
</dbReference>
<dbReference type="OrthoDB" id="5422561at2"/>
<reference evidence="1 2" key="1">
    <citation type="submission" date="2019-06" db="EMBL/GenBank/DDBJ databases">
        <title>Genome analyses of bacteria isolated from kimchi.</title>
        <authorList>
            <person name="Lee S."/>
            <person name="Ahn S."/>
            <person name="Roh S."/>
        </authorList>
    </citation>
    <scope>NUCLEOTIDE SEQUENCE [LARGE SCALE GENOMIC DNA]</scope>
    <source>
        <strain evidence="1 2">CBA4606</strain>
    </source>
</reference>
<evidence type="ECO:0000313" key="2">
    <source>
        <dbReference type="Proteomes" id="UP000321272"/>
    </source>
</evidence>
<dbReference type="RefSeq" id="WP_147183308.1">
    <property type="nucleotide sequence ID" value="NZ_CP042382.1"/>
</dbReference>
<protein>
    <recommendedName>
        <fullName evidence="3">ParD-like antitoxin of type II toxin-antitoxin system</fullName>
    </recommendedName>
</protein>
<gene>
    <name evidence="1" type="ORF">FGL86_03555</name>
</gene>
<keyword evidence="2" id="KW-1185">Reference proteome</keyword>
<dbReference type="InterPro" id="IPR021831">
    <property type="entry name" value="ParD-like"/>
</dbReference>
<evidence type="ECO:0000313" key="1">
    <source>
        <dbReference type="EMBL" id="QEA38240.1"/>
    </source>
</evidence>
<name>A0A5B8STW3_9GAMM</name>
<dbReference type="KEGG" id="paur:FGL86_03555"/>
<accession>A0A5B8STW3</accession>